<dbReference type="STRING" id="595536.GCA_000178815_04379"/>
<sequence length="109" mass="11187">MGDSKAWSVEAEGVVLWVRLTPKGGRDALSGVETLADGRAVLKARVRAAPEDGRANEALVALIAQALGAPKRSVQIAAGHTARLKKLFIAGDPASLVAALEKSCASNDG</sequence>
<evidence type="ECO:0000313" key="3">
    <source>
        <dbReference type="EMBL" id="ATQ67131.1"/>
    </source>
</evidence>
<dbReference type="Pfam" id="PF02594">
    <property type="entry name" value="DUF167"/>
    <property type="match status" value="1"/>
</dbReference>
<proteinExistence type="inferred from homology"/>
<accession>A0A2D2CWH6</accession>
<dbReference type="SUPFAM" id="SSF69786">
    <property type="entry name" value="YggU-like"/>
    <property type="match status" value="1"/>
</dbReference>
<comment type="similarity">
    <text evidence="1 2">Belongs to the UPF0235 family.</text>
</comment>
<dbReference type="InterPro" id="IPR036591">
    <property type="entry name" value="YggU-like_sf"/>
</dbReference>
<keyword evidence="4" id="KW-1185">Reference proteome</keyword>
<dbReference type="RefSeq" id="WP_003610417.1">
    <property type="nucleotide sequence ID" value="NZ_ADVE02000001.1"/>
</dbReference>
<dbReference type="Proteomes" id="UP000230709">
    <property type="component" value="Chromosome"/>
</dbReference>
<reference evidence="4" key="1">
    <citation type="submission" date="2017-10" db="EMBL/GenBank/DDBJ databases">
        <title>Completed PacBio SMRT sequence of Methylosinus trichosporium OB3b reveals presence of a third large plasmid.</title>
        <authorList>
            <person name="Charles T.C."/>
            <person name="Lynch M.D.J."/>
            <person name="Heil J.R."/>
            <person name="Cheng J."/>
        </authorList>
    </citation>
    <scope>NUCLEOTIDE SEQUENCE [LARGE SCALE GENOMIC DNA]</scope>
    <source>
        <strain evidence="4">OB3b</strain>
    </source>
</reference>
<evidence type="ECO:0000256" key="1">
    <source>
        <dbReference type="ARBA" id="ARBA00010364"/>
    </source>
</evidence>
<dbReference type="KEGG" id="mtw:CQW49_03915"/>
<evidence type="ECO:0000313" key="4">
    <source>
        <dbReference type="Proteomes" id="UP000230709"/>
    </source>
</evidence>
<dbReference type="HAMAP" id="MF_00634">
    <property type="entry name" value="UPF0235"/>
    <property type="match status" value="1"/>
</dbReference>
<dbReference type="NCBIfam" id="TIGR00251">
    <property type="entry name" value="DUF167 family protein"/>
    <property type="match status" value="1"/>
</dbReference>
<organism evidence="3 4">
    <name type="scientific">Methylosinus trichosporium (strain ATCC 35070 / NCIMB 11131 / UNIQEM 75 / OB3b)</name>
    <dbReference type="NCBI Taxonomy" id="595536"/>
    <lineage>
        <taxon>Bacteria</taxon>
        <taxon>Pseudomonadati</taxon>
        <taxon>Pseudomonadota</taxon>
        <taxon>Alphaproteobacteria</taxon>
        <taxon>Hyphomicrobiales</taxon>
        <taxon>Methylocystaceae</taxon>
        <taxon>Methylosinus</taxon>
    </lineage>
</organism>
<dbReference type="AlphaFoldDB" id="A0A2D2CWH6"/>
<name>A0A2D2CWH6_METT3</name>
<dbReference type="EMBL" id="CP023737">
    <property type="protein sequence ID" value="ATQ67131.1"/>
    <property type="molecule type" value="Genomic_DNA"/>
</dbReference>
<dbReference type="NCBIfam" id="NF002348">
    <property type="entry name" value="PRK01310.1"/>
    <property type="match status" value="1"/>
</dbReference>
<protein>
    <recommendedName>
        <fullName evidence="2">UPF0235 protein CQW49_03915</fullName>
    </recommendedName>
</protein>
<gene>
    <name evidence="3" type="ORF">CQW49_03915</name>
</gene>
<dbReference type="InterPro" id="IPR003746">
    <property type="entry name" value="DUF167"/>
</dbReference>
<dbReference type="SMART" id="SM01152">
    <property type="entry name" value="DUF167"/>
    <property type="match status" value="1"/>
</dbReference>
<dbReference type="Gene3D" id="3.30.1200.10">
    <property type="entry name" value="YggU-like"/>
    <property type="match status" value="1"/>
</dbReference>
<evidence type="ECO:0000256" key="2">
    <source>
        <dbReference type="HAMAP-Rule" id="MF_00634"/>
    </source>
</evidence>